<dbReference type="Gene3D" id="3.40.1170.10">
    <property type="entry name" value="DNA repair protein MutS, domain I"/>
    <property type="match status" value="1"/>
</dbReference>
<dbReference type="InterPro" id="IPR036187">
    <property type="entry name" value="DNA_mismatch_repair_MutS_sf"/>
</dbReference>
<evidence type="ECO:0000256" key="6">
    <source>
        <dbReference type="ARBA" id="ARBA00023204"/>
    </source>
</evidence>
<dbReference type="SMART" id="SM00534">
    <property type="entry name" value="MUTSac"/>
    <property type="match status" value="1"/>
</dbReference>
<evidence type="ECO:0000256" key="7">
    <source>
        <dbReference type="HAMAP-Rule" id="MF_00096"/>
    </source>
</evidence>
<proteinExistence type="inferred from homology"/>
<dbReference type="Pfam" id="PF00488">
    <property type="entry name" value="MutS_V"/>
    <property type="match status" value="1"/>
</dbReference>
<evidence type="ECO:0000256" key="2">
    <source>
        <dbReference type="ARBA" id="ARBA00022741"/>
    </source>
</evidence>
<dbReference type="CDD" id="cd03284">
    <property type="entry name" value="ABC_MutS1"/>
    <property type="match status" value="1"/>
</dbReference>
<dbReference type="InterPro" id="IPR005748">
    <property type="entry name" value="DNA_mismatch_repair_MutS"/>
</dbReference>
<evidence type="ECO:0000256" key="8">
    <source>
        <dbReference type="NCBIfam" id="TIGR01070"/>
    </source>
</evidence>
<evidence type="ECO:0000256" key="5">
    <source>
        <dbReference type="ARBA" id="ARBA00023125"/>
    </source>
</evidence>
<dbReference type="SUPFAM" id="SSF48334">
    <property type="entry name" value="DNA repair protein MutS, domain III"/>
    <property type="match status" value="1"/>
</dbReference>
<evidence type="ECO:0000256" key="10">
    <source>
        <dbReference type="SAM" id="Coils"/>
    </source>
</evidence>
<dbReference type="NCBIfam" id="NF003810">
    <property type="entry name" value="PRK05399.1"/>
    <property type="match status" value="1"/>
</dbReference>
<dbReference type="HAMAP" id="MF_00096">
    <property type="entry name" value="MutS"/>
    <property type="match status" value="1"/>
</dbReference>
<dbReference type="Pfam" id="PF05190">
    <property type="entry name" value="MutS_IV"/>
    <property type="match status" value="1"/>
</dbReference>
<dbReference type="InterPro" id="IPR007696">
    <property type="entry name" value="DNA_mismatch_repair_MutS_core"/>
</dbReference>
<dbReference type="Pfam" id="PF05188">
    <property type="entry name" value="MutS_II"/>
    <property type="match status" value="1"/>
</dbReference>
<dbReference type="SUPFAM" id="SSF53150">
    <property type="entry name" value="DNA repair protein MutS, domain II"/>
    <property type="match status" value="1"/>
</dbReference>
<keyword evidence="3 7" id="KW-0227">DNA damage</keyword>
<keyword evidence="10" id="KW-0175">Coiled coil</keyword>
<feature type="coiled-coil region" evidence="10">
    <location>
        <begin position="490"/>
        <end position="517"/>
    </location>
</feature>
<feature type="domain" description="DNA mismatch repair proteins mutS family" evidence="11">
    <location>
        <begin position="680"/>
        <end position="696"/>
    </location>
</feature>
<keyword evidence="13" id="KW-1185">Reference proteome</keyword>
<feature type="binding site" evidence="7">
    <location>
        <begin position="606"/>
        <end position="613"/>
    </location>
    <ligand>
        <name>ATP</name>
        <dbReference type="ChEBI" id="CHEBI:30616"/>
    </ligand>
</feature>
<dbReference type="InterPro" id="IPR000432">
    <property type="entry name" value="DNA_mismatch_repair_MutS_C"/>
</dbReference>
<dbReference type="PROSITE" id="PS00486">
    <property type="entry name" value="DNA_MISMATCH_REPAIR_2"/>
    <property type="match status" value="1"/>
</dbReference>
<dbReference type="Gene3D" id="1.10.1420.10">
    <property type="match status" value="2"/>
</dbReference>
<sequence>MAEKNKFTPMMQHYLQIKQENPDAIIFYRLGDFYEMFFEDAKTASLELDLVLTGRSAGVEEKVPMCGVPHHAANVYIQRLIQKGYKVAIVEQVEDPALAKGLVQREVIRIVTPGTIMDENADEKNTNYIASLYDYQYGICVVLCEMTTGEMKAQLIDKSVIALQKVLLQNNVREIVVEHSFDKRLRKMIEELETITISAMNHDTVKETYQRLLNGISDQRVHHAFGLLMNYLDETQKRTMTHLQPVEMIYEQEFLQMDYATKQNLELTASLRGSGKQMSLWSFMDHCMSAMGSRLLKKWIEYPLIQAAEIKKRQDAVAYLSDDFMIRDELKEHLRYVYDLERLGARVAYGSASPRDVLRLIRTLEHAPVIFDLFKGCPSYPEYRTIDTCMTLHDLIDGAIVEEPPLTVKDGGVFVDGYNERLDELRRISRDGKSWILELEARERERTGVKSLKIGYNRVFGYYIEVRKGNLEAIKPEFGYVRKQTLANAERFITEELKEQEDTILHAQEEKLRLEAELFTDLLNQIKVYLPKLHDLANALATIDVLYSLAQLAGENGYVRPQFHEGHRIEIIEGRHPILESMMKTKRYVSNDLKMEEEQTVSIITGPNMGGKSTFMRQNALLVIMAQIGSFVPARSALLPVFDQIFTRIGASDDILSGKSTFMVEMMEANHALQHATEHSLILFDEIGRGTSTYDGMALAQAMIEYIDANIHAKTLFSTHYHELTQLGEENETIRNLHVEVHEEKDEVTFLYRMLDGKADKSYGINVARLAKLPEIVLQRARQLLEGWELQGDGGIYQPQMMVVEKEDPQMREIADMIDMVDINTMTPMEAMSFLYELKKKRSA</sequence>
<dbReference type="InterPro" id="IPR027417">
    <property type="entry name" value="P-loop_NTPase"/>
</dbReference>
<organism evidence="12 13">
    <name type="scientific">Amedibacillus dolichus</name>
    <dbReference type="NCBI Taxonomy" id="31971"/>
    <lineage>
        <taxon>Bacteria</taxon>
        <taxon>Bacillati</taxon>
        <taxon>Bacillota</taxon>
        <taxon>Erysipelotrichia</taxon>
        <taxon>Erysipelotrichales</taxon>
        <taxon>Erysipelotrichaceae</taxon>
        <taxon>Amedibacillus</taxon>
    </lineage>
</organism>
<keyword evidence="4 7" id="KW-0067">ATP-binding</keyword>
<dbReference type="SUPFAM" id="SSF55271">
    <property type="entry name" value="DNA repair protein MutS, domain I"/>
    <property type="match status" value="1"/>
</dbReference>
<comment type="caution">
    <text evidence="12">The sequence shown here is derived from an EMBL/GenBank/DDBJ whole genome shotgun (WGS) entry which is preliminary data.</text>
</comment>
<dbReference type="InterPro" id="IPR007695">
    <property type="entry name" value="DNA_mismatch_repair_MutS-lik_N"/>
</dbReference>
<evidence type="ECO:0000313" key="12">
    <source>
        <dbReference type="EMBL" id="MDM8158086.1"/>
    </source>
</evidence>
<keyword evidence="5 7" id="KW-0238">DNA-binding</keyword>
<comment type="similarity">
    <text evidence="1 7 9">Belongs to the DNA mismatch repair MutS family.</text>
</comment>
<dbReference type="SUPFAM" id="SSF52540">
    <property type="entry name" value="P-loop containing nucleoside triphosphate hydrolases"/>
    <property type="match status" value="1"/>
</dbReference>
<evidence type="ECO:0000313" key="13">
    <source>
        <dbReference type="Proteomes" id="UP001529340"/>
    </source>
</evidence>
<reference evidence="12 13" key="1">
    <citation type="submission" date="2023-06" db="EMBL/GenBank/DDBJ databases">
        <title>Identification and characterization of horizontal gene transfer across gut microbiota members of farm animals based on homology search.</title>
        <authorList>
            <person name="Schwarzerova J."/>
            <person name="Nykrynova M."/>
            <person name="Jureckova K."/>
            <person name="Cejkova D."/>
            <person name="Rychlik I."/>
        </authorList>
    </citation>
    <scope>NUCLEOTIDE SEQUENCE [LARGE SCALE GENOMIC DNA]</scope>
    <source>
        <strain evidence="12 13">ET39</strain>
    </source>
</reference>
<evidence type="ECO:0000256" key="4">
    <source>
        <dbReference type="ARBA" id="ARBA00022840"/>
    </source>
</evidence>
<gene>
    <name evidence="7 12" type="primary">mutS</name>
    <name evidence="12" type="ORF">QUV96_10645</name>
</gene>
<dbReference type="InterPro" id="IPR045076">
    <property type="entry name" value="MutS"/>
</dbReference>
<reference evidence="12 13" key="3">
    <citation type="submission" date="2023-06" db="EMBL/GenBank/DDBJ databases">
        <authorList>
            <person name="Zeman M."/>
            <person name="Kubasova T."/>
            <person name="Jahodarova E."/>
            <person name="Nykrynova M."/>
            <person name="Rychlik I."/>
        </authorList>
    </citation>
    <scope>NUCLEOTIDE SEQUENCE [LARGE SCALE GENOMIC DNA]</scope>
    <source>
        <strain evidence="12 13">ET39</strain>
    </source>
</reference>
<dbReference type="Pfam" id="PF01624">
    <property type="entry name" value="MutS_I"/>
    <property type="match status" value="1"/>
</dbReference>
<evidence type="ECO:0000256" key="1">
    <source>
        <dbReference type="ARBA" id="ARBA00006271"/>
    </source>
</evidence>
<dbReference type="InterPro" id="IPR036678">
    <property type="entry name" value="MutS_con_dom_sf"/>
</dbReference>
<dbReference type="SMART" id="SM00533">
    <property type="entry name" value="MUTSd"/>
    <property type="match status" value="1"/>
</dbReference>
<dbReference type="Pfam" id="PF05192">
    <property type="entry name" value="MutS_III"/>
    <property type="match status" value="1"/>
</dbReference>
<dbReference type="InterPro" id="IPR007860">
    <property type="entry name" value="DNA_mmatch_repair_MutS_con_dom"/>
</dbReference>
<evidence type="ECO:0000259" key="11">
    <source>
        <dbReference type="PROSITE" id="PS00486"/>
    </source>
</evidence>
<dbReference type="Gene3D" id="3.30.420.110">
    <property type="entry name" value="MutS, connector domain"/>
    <property type="match status" value="1"/>
</dbReference>
<dbReference type="Proteomes" id="UP001529340">
    <property type="component" value="Unassembled WGS sequence"/>
</dbReference>
<dbReference type="InterPro" id="IPR017261">
    <property type="entry name" value="DNA_mismatch_repair_MutS/MSH"/>
</dbReference>
<dbReference type="NCBIfam" id="TIGR01070">
    <property type="entry name" value="mutS1"/>
    <property type="match status" value="1"/>
</dbReference>
<dbReference type="InterPro" id="IPR016151">
    <property type="entry name" value="DNA_mismatch_repair_MutS_N"/>
</dbReference>
<protein>
    <recommendedName>
        <fullName evidence="7 8">DNA mismatch repair protein MutS</fullName>
    </recommendedName>
</protein>
<reference evidence="13" key="2">
    <citation type="submission" date="2023-06" db="EMBL/GenBank/DDBJ databases">
        <title>Identification and characterization of horizontal gene transfer across gut microbiota members of farm animals based on homology search.</title>
        <authorList>
            <person name="Zeman M."/>
            <person name="Kubasova T."/>
            <person name="Jahodarova E."/>
            <person name="Nykrynova M."/>
            <person name="Rychlik I."/>
        </authorList>
    </citation>
    <scope>NUCLEOTIDE SEQUENCE [LARGE SCALE GENOMIC DNA]</scope>
    <source>
        <strain evidence="13">ET39</strain>
    </source>
</reference>
<accession>A0ABT7UEM5</accession>
<comment type="function">
    <text evidence="7">This protein is involved in the repair of mismatches in DNA. It is possible that it carries out the mismatch recognition step. This protein has a weak ATPase activity.</text>
</comment>
<evidence type="ECO:0000256" key="9">
    <source>
        <dbReference type="RuleBase" id="RU003756"/>
    </source>
</evidence>
<keyword evidence="6 7" id="KW-0234">DNA repair</keyword>
<keyword evidence="2 7" id="KW-0547">Nucleotide-binding</keyword>
<evidence type="ECO:0000256" key="3">
    <source>
        <dbReference type="ARBA" id="ARBA00022763"/>
    </source>
</evidence>
<dbReference type="InterPro" id="IPR007861">
    <property type="entry name" value="DNA_mismatch_repair_MutS_clamp"/>
</dbReference>
<dbReference type="Gene3D" id="3.40.50.300">
    <property type="entry name" value="P-loop containing nucleotide triphosphate hydrolases"/>
    <property type="match status" value="1"/>
</dbReference>
<dbReference type="PANTHER" id="PTHR11361:SF34">
    <property type="entry name" value="DNA MISMATCH REPAIR PROTEIN MSH1, MITOCHONDRIAL"/>
    <property type="match status" value="1"/>
</dbReference>
<dbReference type="EMBL" id="JAUDCG010000071">
    <property type="protein sequence ID" value="MDM8158086.1"/>
    <property type="molecule type" value="Genomic_DNA"/>
</dbReference>
<dbReference type="PIRSF" id="PIRSF037677">
    <property type="entry name" value="DNA_mis_repair_Msh6"/>
    <property type="match status" value="1"/>
</dbReference>
<dbReference type="PANTHER" id="PTHR11361">
    <property type="entry name" value="DNA MISMATCH REPAIR PROTEIN MUTS FAMILY MEMBER"/>
    <property type="match status" value="1"/>
</dbReference>
<name>A0ABT7UEM5_9FIRM</name>